<dbReference type="InterPro" id="IPR019616">
    <property type="entry name" value="Ycf54"/>
</dbReference>
<evidence type="ECO:0000313" key="2">
    <source>
        <dbReference type="EMBL" id="ARO90669.1"/>
    </source>
</evidence>
<dbReference type="Pfam" id="PF10674">
    <property type="entry name" value="Ycf54"/>
    <property type="match status" value="1"/>
</dbReference>
<dbReference type="InterPro" id="IPR038409">
    <property type="entry name" value="Ycf54-like_sf"/>
</dbReference>
<protein>
    <submittedName>
        <fullName evidence="2">Conserved hypothetical plastid protein</fullName>
    </submittedName>
</protein>
<dbReference type="Gene3D" id="3.30.70.1860">
    <property type="entry name" value="Uncharacterised protein family Ycf54"/>
    <property type="match status" value="1"/>
</dbReference>
<geneLocation type="chloroplast" evidence="2"/>
<organism evidence="2">
    <name type="scientific">Boldia erythrosiphon</name>
    <dbReference type="NCBI Taxonomy" id="74908"/>
    <lineage>
        <taxon>Eukaryota</taxon>
        <taxon>Rhodophyta</taxon>
        <taxon>Compsopogonophyceae</taxon>
        <taxon>Compsopogonales</taxon>
        <taxon>Boldiaceae</taxon>
        <taxon>Boldia</taxon>
    </lineage>
</organism>
<dbReference type="AlphaFoldDB" id="A0A1X9PTL4"/>
<sequence length="115" mass="13679">MISYYFAAASKRFLLLEEPLEEILRERISYYQLNNKALDFWLIDSTNLTQNVDISLLQQKLNEPIIMIVSTSYSFIVWLRLRVIYVYTGQFIMAESNNKLLEENLLKNYSIKDKL</sequence>
<accession>A0A1X9PTL4</accession>
<dbReference type="EMBL" id="KY709208">
    <property type="protein sequence ID" value="ARO90669.1"/>
    <property type="molecule type" value="Genomic_DNA"/>
</dbReference>
<keyword evidence="2" id="KW-0150">Chloroplast</keyword>
<proteinExistence type="inferred from homology"/>
<comment type="similarity">
    <text evidence="1">Belongs to the ycf54 family.</text>
</comment>
<reference evidence="2" key="1">
    <citation type="submission" date="2017-03" db="EMBL/GenBank/DDBJ databases">
        <title>The new red algal subphylum Proteorhodophytina comprises the largest and most divergent plastid genomes known.</title>
        <authorList>
            <person name="Munoz-Gomez S.A."/>
            <person name="Mejia-Franco F.G."/>
            <person name="Durnin K."/>
            <person name="Morgan C."/>
            <person name="Grisdale C.J."/>
            <person name="Archibald J.M."/>
            <person name="Slamovits C.H."/>
        </authorList>
    </citation>
    <scope>NUCLEOTIDE SEQUENCE</scope>
    <source>
        <strain evidence="2">UTEX LB2858</strain>
    </source>
</reference>
<dbReference type="GeneID" id="32891487"/>
<keyword evidence="2" id="KW-0934">Plastid</keyword>
<dbReference type="RefSeq" id="YP_009369981.1">
    <property type="nucleotide sequence ID" value="NC_034776.1"/>
</dbReference>
<dbReference type="PANTHER" id="PTHR35319:SF2">
    <property type="entry name" value="YCF54"/>
    <property type="match status" value="1"/>
</dbReference>
<dbReference type="PANTHER" id="PTHR35319">
    <property type="match status" value="1"/>
</dbReference>
<name>A0A1X9PTL4_9RHOD</name>
<gene>
    <name evidence="2" type="primary">ycf54</name>
</gene>
<evidence type="ECO:0000256" key="1">
    <source>
        <dbReference type="ARBA" id="ARBA00043978"/>
    </source>
</evidence>